<protein>
    <submittedName>
        <fullName evidence="1">Uncharacterized protein</fullName>
    </submittedName>
</protein>
<dbReference type="EMBL" id="UINC01128409">
    <property type="protein sequence ID" value="SVD08144.1"/>
    <property type="molecule type" value="Genomic_DNA"/>
</dbReference>
<organism evidence="1">
    <name type="scientific">marine metagenome</name>
    <dbReference type="NCBI Taxonomy" id="408172"/>
    <lineage>
        <taxon>unclassified sequences</taxon>
        <taxon>metagenomes</taxon>
        <taxon>ecological metagenomes</taxon>
    </lineage>
</organism>
<accession>A0A382SE21</accession>
<evidence type="ECO:0000313" key="1">
    <source>
        <dbReference type="EMBL" id="SVD08144.1"/>
    </source>
</evidence>
<name>A0A382SE21_9ZZZZ</name>
<sequence length="28" mass="3255">MLSELYIFSVNLTFKGLAMAFYHDCRIA</sequence>
<feature type="non-terminal residue" evidence="1">
    <location>
        <position position="28"/>
    </location>
</feature>
<reference evidence="1" key="1">
    <citation type="submission" date="2018-05" db="EMBL/GenBank/DDBJ databases">
        <authorList>
            <person name="Lanie J.A."/>
            <person name="Ng W.-L."/>
            <person name="Kazmierczak K.M."/>
            <person name="Andrzejewski T.M."/>
            <person name="Davidsen T.M."/>
            <person name="Wayne K.J."/>
            <person name="Tettelin H."/>
            <person name="Glass J.I."/>
            <person name="Rusch D."/>
            <person name="Podicherti R."/>
            <person name="Tsui H.-C.T."/>
            <person name="Winkler M.E."/>
        </authorList>
    </citation>
    <scope>NUCLEOTIDE SEQUENCE</scope>
</reference>
<proteinExistence type="predicted"/>
<dbReference type="AlphaFoldDB" id="A0A382SE21"/>
<gene>
    <name evidence="1" type="ORF">METZ01_LOCUS360998</name>
</gene>